<keyword evidence="2" id="KW-0235">DNA replication</keyword>
<evidence type="ECO:0008006" key="5">
    <source>
        <dbReference type="Google" id="ProtNLM"/>
    </source>
</evidence>
<evidence type="ECO:0000256" key="1">
    <source>
        <dbReference type="ARBA" id="ARBA00007017"/>
    </source>
</evidence>
<dbReference type="PANTHER" id="PTHR13395">
    <property type="entry name" value="SISTER CHROMATID COHESION PROTEIN DCC1-RELATED"/>
    <property type="match status" value="1"/>
</dbReference>
<evidence type="ECO:0000256" key="2">
    <source>
        <dbReference type="ARBA" id="ARBA00022705"/>
    </source>
</evidence>
<dbReference type="GO" id="GO:0000785">
    <property type="term" value="C:chromatin"/>
    <property type="evidence" value="ECO:0007669"/>
    <property type="project" value="TreeGrafter"/>
</dbReference>
<proteinExistence type="inferred from homology"/>
<dbReference type="Proteomes" id="UP001233271">
    <property type="component" value="Chromosome 6"/>
</dbReference>
<dbReference type="AlphaFoldDB" id="A0AA48QXW6"/>
<sequence>MVLPNKRVTVRFKPYAEDEMYQLLELPPDIFKAVEGGQSVSLTIKGRPSDDAVLCTADKTYALRGVSISNSLLVLRPPPSSADELHIRDIRHEVLECVPAPGRTERLHTLLRDSAWRGVGYTPWPERTGDKRKRTKRYTRAQLSSVVQASEAELKSALRAANIIEVQGYMLLLRPPELSSLLSLLLALLTVHSEGEGEKPTAPAEAIMAALADDHDVQQDLSRGVMDLFGDLEGDGWTADVPAVVRELGRGLLAAQANVPRPLDLLLAQWNSLAGAFEAHVALDLLAGSYLLRDPPPAASARGQLVEYFPVHTLSAHAPTRFADLFLTRPRWRPSDMIPFLRGLYPDGDNKARDKLVAKYIRVVKEREGAWWYPRRTG</sequence>
<dbReference type="KEGG" id="ccac:CcaHIS019_0604480"/>
<accession>A0AA48QXW6</accession>
<dbReference type="RefSeq" id="XP_060459254.1">
    <property type="nucleotide sequence ID" value="XM_060602907.1"/>
</dbReference>
<dbReference type="Pfam" id="PF09724">
    <property type="entry name" value="Dcc1"/>
    <property type="match status" value="1"/>
</dbReference>
<evidence type="ECO:0000313" key="4">
    <source>
        <dbReference type="Proteomes" id="UP001233271"/>
    </source>
</evidence>
<comment type="similarity">
    <text evidence="1">Belongs to the DCC1 family.</text>
</comment>
<reference evidence="3" key="1">
    <citation type="journal article" date="2023" name="BMC Genomics">
        <title>Chromosome-level genome assemblies of Cutaneotrichosporon spp. (Trichosporonales, Basidiomycota) reveal imbalanced evolution between nucleotide sequences and chromosome synteny.</title>
        <authorList>
            <person name="Kobayashi Y."/>
            <person name="Kayamori A."/>
            <person name="Aoki K."/>
            <person name="Shiwa Y."/>
            <person name="Matsutani M."/>
            <person name="Fujita N."/>
            <person name="Sugita T."/>
            <person name="Iwasaki W."/>
            <person name="Tanaka N."/>
            <person name="Takashima M."/>
        </authorList>
    </citation>
    <scope>NUCLEOTIDE SEQUENCE</scope>
    <source>
        <strain evidence="3">HIS019</strain>
    </source>
</reference>
<dbReference type="GO" id="GO:0031390">
    <property type="term" value="C:Ctf18 RFC-like complex"/>
    <property type="evidence" value="ECO:0007669"/>
    <property type="project" value="InterPro"/>
</dbReference>
<organism evidence="3 4">
    <name type="scientific">Cutaneotrichosporon cavernicola</name>
    <dbReference type="NCBI Taxonomy" id="279322"/>
    <lineage>
        <taxon>Eukaryota</taxon>
        <taxon>Fungi</taxon>
        <taxon>Dikarya</taxon>
        <taxon>Basidiomycota</taxon>
        <taxon>Agaricomycotina</taxon>
        <taxon>Tremellomycetes</taxon>
        <taxon>Trichosporonales</taxon>
        <taxon>Trichosporonaceae</taxon>
        <taxon>Cutaneotrichosporon</taxon>
    </lineage>
</organism>
<dbReference type="EMBL" id="AP028217">
    <property type="protein sequence ID" value="BEI93989.1"/>
    <property type="molecule type" value="Genomic_DNA"/>
</dbReference>
<dbReference type="GeneID" id="85497859"/>
<dbReference type="InterPro" id="IPR019128">
    <property type="entry name" value="Dcc1"/>
</dbReference>
<dbReference type="GO" id="GO:0006260">
    <property type="term" value="P:DNA replication"/>
    <property type="evidence" value="ECO:0007669"/>
    <property type="project" value="UniProtKB-KW"/>
</dbReference>
<dbReference type="PANTHER" id="PTHR13395:SF6">
    <property type="entry name" value="SISTER CHROMATID COHESION PROTEIN DCC1"/>
    <property type="match status" value="1"/>
</dbReference>
<dbReference type="GO" id="GO:0034088">
    <property type="term" value="P:maintenance of mitotic sister chromatid cohesion"/>
    <property type="evidence" value="ECO:0007669"/>
    <property type="project" value="TreeGrafter"/>
</dbReference>
<gene>
    <name evidence="3" type="primary">DCC1</name>
    <name evidence="3" type="ORF">CcaverHIS019_0604480</name>
</gene>
<protein>
    <recommendedName>
        <fullName evidence="5">Sister chromatid cohesion protein DCC1</fullName>
    </recommendedName>
</protein>
<keyword evidence="4" id="KW-1185">Reference proteome</keyword>
<name>A0AA48QXW6_9TREE</name>
<evidence type="ECO:0000313" key="3">
    <source>
        <dbReference type="EMBL" id="BEI93989.1"/>
    </source>
</evidence>
<dbReference type="GO" id="GO:0000775">
    <property type="term" value="C:chromosome, centromeric region"/>
    <property type="evidence" value="ECO:0007669"/>
    <property type="project" value="TreeGrafter"/>
</dbReference>